<evidence type="ECO:0000313" key="2">
    <source>
        <dbReference type="Proteomes" id="UP000184114"/>
    </source>
</evidence>
<dbReference type="InterPro" id="IPR032720">
    <property type="entry name" value="Cys_rich_CWC"/>
</dbReference>
<evidence type="ECO:0000313" key="1">
    <source>
        <dbReference type="EMBL" id="SHE98380.1"/>
    </source>
</evidence>
<dbReference type="STRING" id="1123404.SAMN02745784_02430"/>
<sequence length="65" mass="7498">MNMKEIEKTCPLCGKDNNCQHGEEECWCHTVKIPAAILDMIPKEKKGKACVCKECINKYKEQLNR</sequence>
<organism evidence="1 2">
    <name type="scientific">Tissierella praeacuta DSM 18095</name>
    <dbReference type="NCBI Taxonomy" id="1123404"/>
    <lineage>
        <taxon>Bacteria</taxon>
        <taxon>Bacillati</taxon>
        <taxon>Bacillota</taxon>
        <taxon>Tissierellia</taxon>
        <taxon>Tissierellales</taxon>
        <taxon>Tissierellaceae</taxon>
        <taxon>Tissierella</taxon>
    </lineage>
</organism>
<dbReference type="Proteomes" id="UP000184114">
    <property type="component" value="Unassembled WGS sequence"/>
</dbReference>
<dbReference type="EMBL" id="FQTY01000014">
    <property type="protein sequence ID" value="SHE98380.1"/>
    <property type="molecule type" value="Genomic_DNA"/>
</dbReference>
<dbReference type="Pfam" id="PF14375">
    <property type="entry name" value="Cys_rich_CWC"/>
    <property type="match status" value="1"/>
</dbReference>
<keyword evidence="2" id="KW-1185">Reference proteome</keyword>
<proteinExistence type="predicted"/>
<accession>A0A1M4XY66</accession>
<dbReference type="AlphaFoldDB" id="A0A1M4XY66"/>
<name>A0A1M4XY66_9FIRM</name>
<gene>
    <name evidence="1" type="ORF">SAMN02745784_02430</name>
</gene>
<reference evidence="2" key="1">
    <citation type="submission" date="2016-11" db="EMBL/GenBank/DDBJ databases">
        <authorList>
            <person name="Varghese N."/>
            <person name="Submissions S."/>
        </authorList>
    </citation>
    <scope>NUCLEOTIDE SEQUENCE [LARGE SCALE GENOMIC DNA]</scope>
    <source>
        <strain evidence="2">DSM 18095</strain>
    </source>
</reference>
<protein>
    <submittedName>
        <fullName evidence="1">Cysteine-rich CWC</fullName>
    </submittedName>
</protein>